<proteinExistence type="inferred from homology"/>
<organism evidence="2 3">
    <name type="scientific">Aureobasidium melanogenum (strain CBS 110374)</name>
    <name type="common">Aureobasidium pullulans var. melanogenum</name>
    <dbReference type="NCBI Taxonomy" id="1043003"/>
    <lineage>
        <taxon>Eukaryota</taxon>
        <taxon>Fungi</taxon>
        <taxon>Dikarya</taxon>
        <taxon>Ascomycota</taxon>
        <taxon>Pezizomycotina</taxon>
        <taxon>Dothideomycetes</taxon>
        <taxon>Dothideomycetidae</taxon>
        <taxon>Dothideales</taxon>
        <taxon>Saccotheciaceae</taxon>
        <taxon>Aureobasidium</taxon>
    </lineage>
</organism>
<keyword evidence="1" id="KW-0496">Mitochondrion</keyword>
<gene>
    <name evidence="1" type="primary">AIM41</name>
    <name evidence="2" type="ORF">M437DRAFT_79548</name>
</gene>
<dbReference type="HOGENOM" id="CLU_079430_0_1_1"/>
<evidence type="ECO:0000313" key="3">
    <source>
        <dbReference type="Proteomes" id="UP000030672"/>
    </source>
</evidence>
<dbReference type="PANTHER" id="PTHR28055">
    <property type="entry name" value="ALTERED INHERITANCE OF MITOCHONDRIA PROTEIN 41, MITOCHONDRIAL"/>
    <property type="match status" value="1"/>
</dbReference>
<dbReference type="Proteomes" id="UP000030672">
    <property type="component" value="Unassembled WGS sequence"/>
</dbReference>
<dbReference type="STRING" id="1043003.A0A074VJA4"/>
<comment type="subcellular location">
    <subcellularLocation>
        <location evidence="1">Mitochondrion</location>
    </subcellularLocation>
</comment>
<keyword evidence="3" id="KW-1185">Reference proteome</keyword>
<dbReference type="InterPro" id="IPR042184">
    <property type="entry name" value="YqeY/Aim41_N"/>
</dbReference>
<dbReference type="EMBL" id="KL584876">
    <property type="protein sequence ID" value="KEQ57682.1"/>
    <property type="molecule type" value="Genomic_DNA"/>
</dbReference>
<dbReference type="AlphaFoldDB" id="A0A074VJA4"/>
<dbReference type="GO" id="GO:0005739">
    <property type="term" value="C:mitochondrion"/>
    <property type="evidence" value="ECO:0007669"/>
    <property type="project" value="UniProtKB-SubCell"/>
</dbReference>
<evidence type="ECO:0000313" key="2">
    <source>
        <dbReference type="EMBL" id="KEQ57682.1"/>
    </source>
</evidence>
<protein>
    <recommendedName>
        <fullName evidence="1">Altered inheritance of mitochondria protein 41</fullName>
    </recommendedName>
</protein>
<dbReference type="Gene3D" id="1.10.1510.10">
    <property type="entry name" value="Uncharacterised protein YqeY/AIM41 PF09424, N-terminal domain"/>
    <property type="match status" value="1"/>
</dbReference>
<sequence length="156" mass="17005">MQLITARSRPVLRSAQLCLRYRYTVMKARDTNRLNVLRGLLAEVTNAAKTAQPLGTDLKLLGLLRERSSAAAQAAEEFSNAGRADLTEKEIAAIKVLEEYTGNVETVSEDYINDVVQSTIDSIKAEAQGARSSAFEGKPVEELQVAKAVRQILGAK</sequence>
<dbReference type="InterPro" id="IPR003789">
    <property type="entry name" value="Asn/Gln_tRNA_amidoTrase-B-like"/>
</dbReference>
<dbReference type="GO" id="GO:0016884">
    <property type="term" value="F:carbon-nitrogen ligase activity, with glutamine as amido-N-donor"/>
    <property type="evidence" value="ECO:0007669"/>
    <property type="project" value="UniProtKB-UniRule"/>
</dbReference>
<dbReference type="InterPro" id="IPR019004">
    <property type="entry name" value="YqeY/Aim41"/>
</dbReference>
<dbReference type="PANTHER" id="PTHR28055:SF1">
    <property type="entry name" value="ALTERED INHERITANCE OF MITOCHONDRIA PROTEIN 41, MITOCHONDRIAL"/>
    <property type="match status" value="1"/>
</dbReference>
<comment type="similarity">
    <text evidence="1">Belongs to the AIM41 family.</text>
</comment>
<dbReference type="SUPFAM" id="SSF89095">
    <property type="entry name" value="GatB/YqeY motif"/>
    <property type="match status" value="1"/>
</dbReference>
<dbReference type="Pfam" id="PF09424">
    <property type="entry name" value="YqeY"/>
    <property type="match status" value="1"/>
</dbReference>
<name>A0A074VJA4_AURM1</name>
<evidence type="ECO:0000256" key="1">
    <source>
        <dbReference type="RuleBase" id="RU365099"/>
    </source>
</evidence>
<accession>A0A074VJA4</accession>
<reference evidence="2 3" key="1">
    <citation type="journal article" date="2014" name="BMC Genomics">
        <title>Genome sequencing of four Aureobasidium pullulans varieties: biotechnological potential, stress tolerance, and description of new species.</title>
        <authorList>
            <person name="Gostin Ar C."/>
            <person name="Ohm R.A."/>
            <person name="Kogej T."/>
            <person name="Sonjak S."/>
            <person name="Turk M."/>
            <person name="Zajc J."/>
            <person name="Zalar P."/>
            <person name="Grube M."/>
            <person name="Sun H."/>
            <person name="Han J."/>
            <person name="Sharma A."/>
            <person name="Chiniquy J."/>
            <person name="Ngan C.Y."/>
            <person name="Lipzen A."/>
            <person name="Barry K."/>
            <person name="Grigoriev I.V."/>
            <person name="Gunde-Cimerman N."/>
        </authorList>
    </citation>
    <scope>NUCLEOTIDE SEQUENCE [LARGE SCALE GENOMIC DNA]</scope>
    <source>
        <strain evidence="2 3">CBS 110374</strain>
    </source>
</reference>